<dbReference type="Gene3D" id="3.10.20.90">
    <property type="entry name" value="Phosphatidylinositol 3-kinase Catalytic Subunit, Chain A, domain 1"/>
    <property type="match status" value="2"/>
</dbReference>
<feature type="domain" description="Ubiquitin-like" evidence="1">
    <location>
        <begin position="1"/>
        <end position="76"/>
    </location>
</feature>
<dbReference type="EMBL" id="JAYKXN010000006">
    <property type="protein sequence ID" value="KAK7279327.1"/>
    <property type="molecule type" value="Genomic_DNA"/>
</dbReference>
<dbReference type="AlphaFoldDB" id="A0AAN9FMS4"/>
<evidence type="ECO:0000259" key="1">
    <source>
        <dbReference type="PROSITE" id="PS50053"/>
    </source>
</evidence>
<dbReference type="InterPro" id="IPR000626">
    <property type="entry name" value="Ubiquitin-like_dom"/>
</dbReference>
<protein>
    <recommendedName>
        <fullName evidence="1">Ubiquitin-like domain-containing protein</fullName>
    </recommendedName>
</protein>
<comment type="caution">
    <text evidence="2">The sequence shown here is derived from an EMBL/GenBank/DDBJ whole genome shotgun (WGS) entry which is preliminary data.</text>
</comment>
<evidence type="ECO:0000313" key="3">
    <source>
        <dbReference type="Proteomes" id="UP001359559"/>
    </source>
</evidence>
<organism evidence="2 3">
    <name type="scientific">Clitoria ternatea</name>
    <name type="common">Butterfly pea</name>
    <dbReference type="NCBI Taxonomy" id="43366"/>
    <lineage>
        <taxon>Eukaryota</taxon>
        <taxon>Viridiplantae</taxon>
        <taxon>Streptophyta</taxon>
        <taxon>Embryophyta</taxon>
        <taxon>Tracheophyta</taxon>
        <taxon>Spermatophyta</taxon>
        <taxon>Magnoliopsida</taxon>
        <taxon>eudicotyledons</taxon>
        <taxon>Gunneridae</taxon>
        <taxon>Pentapetalae</taxon>
        <taxon>rosids</taxon>
        <taxon>fabids</taxon>
        <taxon>Fabales</taxon>
        <taxon>Fabaceae</taxon>
        <taxon>Papilionoideae</taxon>
        <taxon>50 kb inversion clade</taxon>
        <taxon>NPAAA clade</taxon>
        <taxon>indigoferoid/millettioid clade</taxon>
        <taxon>Phaseoleae</taxon>
        <taxon>Clitoria</taxon>
    </lineage>
</organism>
<accession>A0AAN9FMS4</accession>
<keyword evidence="3" id="KW-1185">Reference proteome</keyword>
<dbReference type="GO" id="GO:0043130">
    <property type="term" value="F:ubiquitin binding"/>
    <property type="evidence" value="ECO:0007669"/>
    <property type="project" value="TreeGrafter"/>
</dbReference>
<proteinExistence type="predicted"/>
<gene>
    <name evidence="2" type="ORF">RJT34_24375</name>
</gene>
<dbReference type="GO" id="GO:0005829">
    <property type="term" value="C:cytosol"/>
    <property type="evidence" value="ECO:0007669"/>
    <property type="project" value="TreeGrafter"/>
</dbReference>
<dbReference type="GO" id="GO:0031593">
    <property type="term" value="F:polyubiquitin modification-dependent protein binding"/>
    <property type="evidence" value="ECO:0007669"/>
    <property type="project" value="TreeGrafter"/>
</dbReference>
<reference evidence="2 3" key="1">
    <citation type="submission" date="2024-01" db="EMBL/GenBank/DDBJ databases">
        <title>The genomes of 5 underutilized Papilionoideae crops provide insights into root nodulation and disease resistance.</title>
        <authorList>
            <person name="Yuan L."/>
        </authorList>
    </citation>
    <scope>NUCLEOTIDE SEQUENCE [LARGE SCALE GENOMIC DNA]</scope>
    <source>
        <strain evidence="2">LY-2023</strain>
        <tissue evidence="2">Leaf</tissue>
    </source>
</reference>
<dbReference type="SUPFAM" id="SSF54236">
    <property type="entry name" value="Ubiquitin-like"/>
    <property type="match status" value="2"/>
</dbReference>
<evidence type="ECO:0000313" key="2">
    <source>
        <dbReference type="EMBL" id="KAK7279327.1"/>
    </source>
</evidence>
<feature type="domain" description="Ubiquitin-like" evidence="1">
    <location>
        <begin position="80"/>
        <end position="147"/>
    </location>
</feature>
<dbReference type="PANTHER" id="PTHR10621:SF63">
    <property type="entry name" value="UBIQUITIN-LIKE DOMAIN-CONTAINING PROTEIN"/>
    <property type="match status" value="1"/>
</dbReference>
<dbReference type="Proteomes" id="UP001359559">
    <property type="component" value="Unassembled WGS sequence"/>
</dbReference>
<dbReference type="GO" id="GO:0043161">
    <property type="term" value="P:proteasome-mediated ubiquitin-dependent protein catabolic process"/>
    <property type="evidence" value="ECO:0007669"/>
    <property type="project" value="TreeGrafter"/>
</dbReference>
<dbReference type="PANTHER" id="PTHR10621">
    <property type="entry name" value="UV EXCISION REPAIR PROTEIN RAD23"/>
    <property type="match status" value="1"/>
</dbReference>
<name>A0AAN9FMS4_CLITE</name>
<dbReference type="PROSITE" id="PS50053">
    <property type="entry name" value="UBIQUITIN_2"/>
    <property type="match status" value="2"/>
</dbReference>
<dbReference type="Pfam" id="PF00240">
    <property type="entry name" value="ubiquitin"/>
    <property type="match status" value="2"/>
</dbReference>
<dbReference type="GO" id="GO:0070628">
    <property type="term" value="F:proteasome binding"/>
    <property type="evidence" value="ECO:0007669"/>
    <property type="project" value="TreeGrafter"/>
</dbReference>
<sequence>MVYFTIAGGEIVPEIEMSSSETILDLKEKIRKELEVEVDRQNLWYNNRMLRDHELIADHGFRGNVRLMLNVTPLSPDYKLHVMVKHPGSDGFVRVRETDKVRHLRGKVERCWGVPPRRFTLSRLNVEMKDNFPLSAYYINEASEVELKIIIEPR</sequence>
<dbReference type="CDD" id="cd17039">
    <property type="entry name" value="Ubl_ubiquitin_like"/>
    <property type="match status" value="2"/>
</dbReference>
<dbReference type="InterPro" id="IPR029071">
    <property type="entry name" value="Ubiquitin-like_domsf"/>
</dbReference>
<dbReference type="SMART" id="SM00213">
    <property type="entry name" value="UBQ"/>
    <property type="match status" value="2"/>
</dbReference>
<dbReference type="GO" id="GO:0005654">
    <property type="term" value="C:nucleoplasm"/>
    <property type="evidence" value="ECO:0007669"/>
    <property type="project" value="TreeGrafter"/>
</dbReference>